<dbReference type="EMBL" id="LN734822">
    <property type="protein sequence ID" value="CEL23674.1"/>
    <property type="molecule type" value="Genomic_DNA"/>
</dbReference>
<dbReference type="InterPro" id="IPR001356">
    <property type="entry name" value="HD"/>
</dbReference>
<dbReference type="AlphaFoldDB" id="A0A089ZUL4"/>
<evidence type="ECO:0000313" key="4">
    <source>
        <dbReference type="EMBL" id="AIS30889.1"/>
    </source>
</evidence>
<dbReference type="PATRIC" id="fig|2162.10.peg.16"/>
<proteinExistence type="predicted"/>
<dbReference type="Pfam" id="PF00440">
    <property type="entry name" value="TetR_N"/>
    <property type="match status" value="1"/>
</dbReference>
<dbReference type="SUPFAM" id="SSF48498">
    <property type="entry name" value="Tetracyclin repressor-like, C-terminal domain"/>
    <property type="match status" value="1"/>
</dbReference>
<dbReference type="InterPro" id="IPR023772">
    <property type="entry name" value="DNA-bd_HTH_TetR-type_CS"/>
</dbReference>
<dbReference type="InterPro" id="IPR001647">
    <property type="entry name" value="HTH_TetR"/>
</dbReference>
<dbReference type="OrthoDB" id="135877at2157"/>
<evidence type="ECO:0000313" key="5">
    <source>
        <dbReference type="EMBL" id="CEL23674.1"/>
    </source>
</evidence>
<dbReference type="PROSITE" id="PS01081">
    <property type="entry name" value="HTH_TETR_1"/>
    <property type="match status" value="1"/>
</dbReference>
<dbReference type="PANTHER" id="PTHR30328:SF54">
    <property type="entry name" value="HTH-TYPE TRANSCRIPTIONAL REPRESSOR SCO4008"/>
    <property type="match status" value="1"/>
</dbReference>
<dbReference type="Gene3D" id="1.10.357.10">
    <property type="entry name" value="Tetracycline Repressor, domain 2"/>
    <property type="match status" value="1"/>
</dbReference>
<dbReference type="Proteomes" id="UP000029661">
    <property type="component" value="Chromosome"/>
</dbReference>
<dbReference type="PANTHER" id="PTHR30328">
    <property type="entry name" value="TRANSCRIPTIONAL REPRESSOR"/>
    <property type="match status" value="1"/>
</dbReference>
<evidence type="ECO:0000259" key="3">
    <source>
        <dbReference type="PROSITE" id="PS50977"/>
    </source>
</evidence>
<evidence type="ECO:0000313" key="6">
    <source>
        <dbReference type="Proteomes" id="UP000029661"/>
    </source>
</evidence>
<reference evidence="4" key="1">
    <citation type="submission" date="2013-12" db="EMBL/GenBank/DDBJ databases">
        <title>The complete genome sequence of Methanobacterium sp. BRM9.</title>
        <authorList>
            <consortium name="Pastoral Greenhouse Gas Research Consortium"/>
            <person name="Kelly W.J."/>
            <person name="Leahy S.C."/>
            <person name="Perry R."/>
            <person name="Li D."/>
            <person name="Altermann E."/>
            <person name="Lambie S.C."/>
            <person name="Attwood G.T."/>
        </authorList>
    </citation>
    <scope>NUCLEOTIDE SEQUENCE [LARGE SCALE GENOMIC DNA]</scope>
    <source>
        <strain evidence="4">BRM9</strain>
    </source>
</reference>
<dbReference type="GeneID" id="26738291"/>
<dbReference type="Gene3D" id="1.10.10.60">
    <property type="entry name" value="Homeodomain-like"/>
    <property type="match status" value="1"/>
</dbReference>
<dbReference type="RefSeq" id="WP_048084369.1">
    <property type="nucleotide sequence ID" value="NZ_CP006933.1"/>
</dbReference>
<reference evidence="5" key="2">
    <citation type="submission" date="2014-09" db="EMBL/GenBank/DDBJ databases">
        <authorList>
            <person name="Bishop-Lilly K.A."/>
            <person name="Broomall S.M."/>
            <person name="Chain P.S."/>
            <person name="Chertkov O."/>
            <person name="Coyne S.R."/>
            <person name="Daligault H.E."/>
            <person name="Davenport K.W."/>
            <person name="Erkkila T."/>
            <person name="Frey K.G."/>
            <person name="Gibbons H.S."/>
            <person name="Gu W."/>
            <person name="Jaissle J."/>
            <person name="Johnson S.L."/>
            <person name="Koroleva G.I."/>
            <person name="Ladner J.T."/>
            <person name="Lo C.-C."/>
            <person name="Minogue T.D."/>
            <person name="Munk C."/>
            <person name="Palacios G.F."/>
            <person name="Redden C.L."/>
            <person name="Rosenzweig C.N."/>
            <person name="Scholz M.B."/>
            <person name="Teshima H."/>
            <person name="Xu Y."/>
        </authorList>
    </citation>
    <scope>NUCLEOTIDE SEQUENCE</scope>
    <source>
        <strain evidence="5">Mb9</strain>
    </source>
</reference>
<dbReference type="PROSITE" id="PS50977">
    <property type="entry name" value="HTH_TETR_2"/>
    <property type="match status" value="1"/>
</dbReference>
<dbReference type="InterPro" id="IPR036271">
    <property type="entry name" value="Tet_transcr_reg_TetR-rel_C_sf"/>
</dbReference>
<dbReference type="CDD" id="cd00086">
    <property type="entry name" value="homeodomain"/>
    <property type="match status" value="1"/>
</dbReference>
<evidence type="ECO:0000256" key="1">
    <source>
        <dbReference type="ARBA" id="ARBA00023125"/>
    </source>
</evidence>
<sequence length="208" mass="24180">MVSNRIKRERERKANEITDAAEKCFFKKGYDKTTMDEIAAQLELTKTAIYRYFENKEDLYFSVAVRSVKILNKMMIEEFSSQNNGREKVLKTCYTFKKFYKQFPDYCQVLTEAHDRDPDSMETPHIQELIKIDQQNLGIICDAIDIGKKDGSIREDINTFLTALYLVKSTLNIFSSSLSTIYYLGLFGMSKEDLVEHSLDLMIHSISK</sequence>
<dbReference type="EMBL" id="CP006933">
    <property type="protein sequence ID" value="AIS30889.1"/>
    <property type="molecule type" value="Genomic_DNA"/>
</dbReference>
<organism evidence="4 6">
    <name type="scientific">Methanobacterium formicicum</name>
    <dbReference type="NCBI Taxonomy" id="2162"/>
    <lineage>
        <taxon>Archaea</taxon>
        <taxon>Methanobacteriati</taxon>
        <taxon>Methanobacteriota</taxon>
        <taxon>Methanomada group</taxon>
        <taxon>Methanobacteria</taxon>
        <taxon>Methanobacteriales</taxon>
        <taxon>Methanobacteriaceae</taxon>
        <taxon>Methanobacterium</taxon>
    </lineage>
</organism>
<dbReference type="KEGG" id="mfc:BRM9_0056"/>
<gene>
    <name evidence="4" type="ORF">BRM9_0056</name>
    <name evidence="5" type="ORF">MB9_0017</name>
</gene>
<accession>A0A089ZUL4</accession>
<protein>
    <submittedName>
        <fullName evidence="4">TetR family transcriptional regulator</fullName>
    </submittedName>
</protein>
<dbReference type="STRING" id="2162.BRM9_0056"/>
<dbReference type="GO" id="GO:0003677">
    <property type="term" value="F:DNA binding"/>
    <property type="evidence" value="ECO:0007669"/>
    <property type="project" value="UniProtKB-UniRule"/>
</dbReference>
<evidence type="ECO:0000313" key="7">
    <source>
        <dbReference type="Proteomes" id="UP000062768"/>
    </source>
</evidence>
<name>A0A089ZUL4_METFO</name>
<dbReference type="InterPro" id="IPR050109">
    <property type="entry name" value="HTH-type_TetR-like_transc_reg"/>
</dbReference>
<dbReference type="Proteomes" id="UP000062768">
    <property type="component" value="Chromosome I"/>
</dbReference>
<keyword evidence="1 2" id="KW-0238">DNA-binding</keyword>
<evidence type="ECO:0000256" key="2">
    <source>
        <dbReference type="PROSITE-ProRule" id="PRU00335"/>
    </source>
</evidence>
<keyword evidence="7" id="KW-1185">Reference proteome</keyword>
<dbReference type="InterPro" id="IPR009057">
    <property type="entry name" value="Homeodomain-like_sf"/>
</dbReference>
<feature type="domain" description="HTH tetR-type" evidence="3">
    <location>
        <begin position="11"/>
        <end position="71"/>
    </location>
</feature>
<dbReference type="SUPFAM" id="SSF46689">
    <property type="entry name" value="Homeodomain-like"/>
    <property type="match status" value="1"/>
</dbReference>
<dbReference type="PRINTS" id="PR00455">
    <property type="entry name" value="HTHTETR"/>
</dbReference>
<feature type="DNA-binding region" description="H-T-H motif" evidence="2">
    <location>
        <begin position="34"/>
        <end position="53"/>
    </location>
</feature>